<dbReference type="Gene3D" id="3.90.730.10">
    <property type="entry name" value="Ribonuclease T2-like"/>
    <property type="match status" value="1"/>
</dbReference>
<dbReference type="GO" id="GO:0006401">
    <property type="term" value="P:RNA catabolic process"/>
    <property type="evidence" value="ECO:0007669"/>
    <property type="project" value="TreeGrafter"/>
</dbReference>
<keyword evidence="6" id="KW-1185">Reference proteome</keyword>
<sequence>MEFQITGLFVLLALVHVAEAALSGRLPREVVPYKPAQFDVFKLILRNRAGFCTINRCKELTAGNVYPLWTIEGLAPSFSDGTDGPTHCLSNAKFNASALRSILPQLGCHWPSYTSASNELLWSKQFAAYGTCAITDDSNAINATLQYFQMTLDAYEKNDVASWLQSSNITPCDSVPYPHMRVFYTVGGNFGQSIELHCNGSRNGIDILQEIRLCVDKRTLTPSHCLQPISSCRTNHTWYLESSADLSTASVFLAIAAIAFALLVWRGFT</sequence>
<comment type="similarity">
    <text evidence="1 2">Belongs to the RNase T2 family.</text>
</comment>
<dbReference type="Proteomes" id="UP000192247">
    <property type="component" value="Unassembled WGS sequence"/>
</dbReference>
<gene>
    <name evidence="5" type="ORF">BIW11_05409</name>
</gene>
<keyword evidence="3" id="KW-1133">Transmembrane helix</keyword>
<dbReference type="InParanoid" id="A0A1V9Y2C0"/>
<dbReference type="OrthoDB" id="435754at2759"/>
<evidence type="ECO:0000256" key="2">
    <source>
        <dbReference type="RuleBase" id="RU004328"/>
    </source>
</evidence>
<dbReference type="EMBL" id="MNPL01000561">
    <property type="protein sequence ID" value="OQR79907.1"/>
    <property type="molecule type" value="Genomic_DNA"/>
</dbReference>
<evidence type="ECO:0000256" key="4">
    <source>
        <dbReference type="SAM" id="SignalP"/>
    </source>
</evidence>
<dbReference type="PANTHER" id="PTHR11240">
    <property type="entry name" value="RIBONUCLEASE T2"/>
    <property type="match status" value="1"/>
</dbReference>
<dbReference type="PANTHER" id="PTHR11240:SF22">
    <property type="entry name" value="RIBONUCLEASE T2"/>
    <property type="match status" value="1"/>
</dbReference>
<organism evidence="5 6">
    <name type="scientific">Tropilaelaps mercedesae</name>
    <dbReference type="NCBI Taxonomy" id="418985"/>
    <lineage>
        <taxon>Eukaryota</taxon>
        <taxon>Metazoa</taxon>
        <taxon>Ecdysozoa</taxon>
        <taxon>Arthropoda</taxon>
        <taxon>Chelicerata</taxon>
        <taxon>Arachnida</taxon>
        <taxon>Acari</taxon>
        <taxon>Parasitiformes</taxon>
        <taxon>Mesostigmata</taxon>
        <taxon>Gamasina</taxon>
        <taxon>Dermanyssoidea</taxon>
        <taxon>Laelapidae</taxon>
        <taxon>Tropilaelaps</taxon>
    </lineage>
</organism>
<dbReference type="CDD" id="cd00374">
    <property type="entry name" value="RNase_T2"/>
    <property type="match status" value="1"/>
</dbReference>
<dbReference type="Pfam" id="PF00445">
    <property type="entry name" value="Ribonuclease_T2"/>
    <property type="match status" value="1"/>
</dbReference>
<dbReference type="SUPFAM" id="SSF55895">
    <property type="entry name" value="Ribonuclease Rh-like"/>
    <property type="match status" value="1"/>
</dbReference>
<name>A0A1V9Y2C0_9ACAR</name>
<protein>
    <submittedName>
        <fullName evidence="5">Ribonuclease Oy-like</fullName>
    </submittedName>
</protein>
<comment type="caution">
    <text evidence="5">The sequence shown here is derived from an EMBL/GenBank/DDBJ whole genome shotgun (WGS) entry which is preliminary data.</text>
</comment>
<dbReference type="InterPro" id="IPR001568">
    <property type="entry name" value="RNase_T2-like"/>
</dbReference>
<keyword evidence="3" id="KW-0472">Membrane</keyword>
<accession>A0A1V9Y2C0</accession>
<keyword evidence="4" id="KW-0732">Signal</keyword>
<evidence type="ECO:0000256" key="1">
    <source>
        <dbReference type="ARBA" id="ARBA00007469"/>
    </source>
</evidence>
<dbReference type="InterPro" id="IPR036430">
    <property type="entry name" value="RNase_T2-like_sf"/>
</dbReference>
<keyword evidence="3" id="KW-0812">Transmembrane</keyword>
<proteinExistence type="inferred from homology"/>
<dbReference type="AlphaFoldDB" id="A0A1V9Y2C0"/>
<evidence type="ECO:0000256" key="3">
    <source>
        <dbReference type="SAM" id="Phobius"/>
    </source>
</evidence>
<feature type="chain" id="PRO_5012709429" evidence="4">
    <location>
        <begin position="21"/>
        <end position="269"/>
    </location>
</feature>
<dbReference type="GO" id="GO:0003723">
    <property type="term" value="F:RNA binding"/>
    <property type="evidence" value="ECO:0007669"/>
    <property type="project" value="InterPro"/>
</dbReference>
<dbReference type="GO" id="GO:0005576">
    <property type="term" value="C:extracellular region"/>
    <property type="evidence" value="ECO:0007669"/>
    <property type="project" value="TreeGrafter"/>
</dbReference>
<feature type="transmembrane region" description="Helical" evidence="3">
    <location>
        <begin position="246"/>
        <end position="265"/>
    </location>
</feature>
<feature type="signal peptide" evidence="4">
    <location>
        <begin position="1"/>
        <end position="20"/>
    </location>
</feature>
<evidence type="ECO:0000313" key="5">
    <source>
        <dbReference type="EMBL" id="OQR79907.1"/>
    </source>
</evidence>
<reference evidence="5 6" key="1">
    <citation type="journal article" date="2017" name="Gigascience">
        <title>Draft genome of the honey bee ectoparasitic mite, Tropilaelaps mercedesae, is shaped by the parasitic life history.</title>
        <authorList>
            <person name="Dong X."/>
            <person name="Armstrong S.D."/>
            <person name="Xia D."/>
            <person name="Makepeace B.L."/>
            <person name="Darby A.C."/>
            <person name="Kadowaki T."/>
        </authorList>
    </citation>
    <scope>NUCLEOTIDE SEQUENCE [LARGE SCALE GENOMIC DNA]</scope>
    <source>
        <strain evidence="5">Wuxi-XJTLU</strain>
    </source>
</reference>
<dbReference type="GO" id="GO:0033897">
    <property type="term" value="F:ribonuclease T2 activity"/>
    <property type="evidence" value="ECO:0007669"/>
    <property type="project" value="InterPro"/>
</dbReference>
<evidence type="ECO:0000313" key="6">
    <source>
        <dbReference type="Proteomes" id="UP000192247"/>
    </source>
</evidence>